<sequence>MDISGYLYHNLPYQLENREEIQDGCYQQASKLNFHKSLLRIYSPEPSIQGDSNSNENDQMYEIGIREFNIHKEEKNGNLNLQENCPSKKVQKTKKLNKKRQYKNRPLSEEEFIDIMKRIEQFQCVMKMIDHMTMILKEYQNQLLHQNINRTLR</sequence>
<evidence type="ECO:0000313" key="2">
    <source>
        <dbReference type="Proteomes" id="UP000000600"/>
    </source>
</evidence>
<dbReference type="AlphaFoldDB" id="A0CL05"/>
<dbReference type="RefSeq" id="XP_001438869.1">
    <property type="nucleotide sequence ID" value="XM_001438832.1"/>
</dbReference>
<accession>A0CL05</accession>
<gene>
    <name evidence="1" type="ORF">GSPATT00008019001</name>
</gene>
<dbReference type="InParanoid" id="A0CL05"/>
<reference evidence="1 2" key="1">
    <citation type="journal article" date="2006" name="Nature">
        <title>Global trends of whole-genome duplications revealed by the ciliate Paramecium tetraurelia.</title>
        <authorList>
            <consortium name="Genoscope"/>
            <person name="Aury J.-M."/>
            <person name="Jaillon O."/>
            <person name="Duret L."/>
            <person name="Noel B."/>
            <person name="Jubin C."/>
            <person name="Porcel B.M."/>
            <person name="Segurens B."/>
            <person name="Daubin V."/>
            <person name="Anthouard V."/>
            <person name="Aiach N."/>
            <person name="Arnaiz O."/>
            <person name="Billaut A."/>
            <person name="Beisson J."/>
            <person name="Blanc I."/>
            <person name="Bouhouche K."/>
            <person name="Camara F."/>
            <person name="Duharcourt S."/>
            <person name="Guigo R."/>
            <person name="Gogendeau D."/>
            <person name="Katinka M."/>
            <person name="Keller A.-M."/>
            <person name="Kissmehl R."/>
            <person name="Klotz C."/>
            <person name="Koll F."/>
            <person name="Le Moue A."/>
            <person name="Lepere C."/>
            <person name="Malinsky S."/>
            <person name="Nowacki M."/>
            <person name="Nowak J.K."/>
            <person name="Plattner H."/>
            <person name="Poulain J."/>
            <person name="Ruiz F."/>
            <person name="Serrano V."/>
            <person name="Zagulski M."/>
            <person name="Dessen P."/>
            <person name="Betermier M."/>
            <person name="Weissenbach J."/>
            <person name="Scarpelli C."/>
            <person name="Schachter V."/>
            <person name="Sperling L."/>
            <person name="Meyer E."/>
            <person name="Cohen J."/>
            <person name="Wincker P."/>
        </authorList>
    </citation>
    <scope>NUCLEOTIDE SEQUENCE [LARGE SCALE GENOMIC DNA]</scope>
    <source>
        <strain evidence="1 2">Stock d4-2</strain>
    </source>
</reference>
<name>A0CL05_PARTE</name>
<dbReference type="GeneID" id="5024654"/>
<protein>
    <submittedName>
        <fullName evidence="1">Uncharacterized protein</fullName>
    </submittedName>
</protein>
<organism evidence="1 2">
    <name type="scientific">Paramecium tetraurelia</name>
    <dbReference type="NCBI Taxonomy" id="5888"/>
    <lineage>
        <taxon>Eukaryota</taxon>
        <taxon>Sar</taxon>
        <taxon>Alveolata</taxon>
        <taxon>Ciliophora</taxon>
        <taxon>Intramacronucleata</taxon>
        <taxon>Oligohymenophorea</taxon>
        <taxon>Peniculida</taxon>
        <taxon>Parameciidae</taxon>
        <taxon>Paramecium</taxon>
    </lineage>
</organism>
<dbReference type="Proteomes" id="UP000000600">
    <property type="component" value="Unassembled WGS sequence"/>
</dbReference>
<dbReference type="HOGENOM" id="CLU_1744052_0_0_1"/>
<dbReference type="EMBL" id="CT868097">
    <property type="protein sequence ID" value="CAK71472.1"/>
    <property type="molecule type" value="Genomic_DNA"/>
</dbReference>
<keyword evidence="2" id="KW-1185">Reference proteome</keyword>
<evidence type="ECO:0000313" key="1">
    <source>
        <dbReference type="EMBL" id="CAK71472.1"/>
    </source>
</evidence>
<dbReference type="OMA" id="CVMKMID"/>
<proteinExistence type="predicted"/>
<dbReference type="KEGG" id="ptm:GSPATT00008019001"/>
<dbReference type="OrthoDB" id="302749at2759"/>